<sequence length="70" mass="5908">MPGVAAVFVTGAAGAPGTVVAAEGTTPGGAAGGTTAGGAAGGLVVAAFALAAVEPAGADAGGGAWLGAAD</sequence>
<dbReference type="AlphaFoldDB" id="A0A3N0BMJ2"/>
<organism evidence="2 3">
    <name type="scientific">Arthrobacter oryzae</name>
    <dbReference type="NCBI Taxonomy" id="409290"/>
    <lineage>
        <taxon>Bacteria</taxon>
        <taxon>Bacillati</taxon>
        <taxon>Actinomycetota</taxon>
        <taxon>Actinomycetes</taxon>
        <taxon>Micrococcales</taxon>
        <taxon>Micrococcaceae</taxon>
        <taxon>Arthrobacter</taxon>
    </lineage>
</organism>
<keyword evidence="3" id="KW-1185">Reference proteome</keyword>
<reference evidence="2 3" key="1">
    <citation type="submission" date="2018-10" db="EMBL/GenBank/DDBJ databases">
        <title>Genome sequencing of Arthrobacter oryzae TNB02.</title>
        <authorList>
            <person name="Cho Y.-J."/>
            <person name="Cho A."/>
            <person name="Kim O.-S."/>
        </authorList>
    </citation>
    <scope>NUCLEOTIDE SEQUENCE [LARGE SCALE GENOMIC DNA]</scope>
    <source>
        <strain evidence="2 3">TNB02</strain>
    </source>
</reference>
<keyword evidence="1" id="KW-0732">Signal</keyword>
<dbReference type="EMBL" id="RBED01000137">
    <property type="protein sequence ID" value="RNL49960.1"/>
    <property type="molecule type" value="Genomic_DNA"/>
</dbReference>
<comment type="caution">
    <text evidence="2">The sequence shown here is derived from an EMBL/GenBank/DDBJ whole genome shotgun (WGS) entry which is preliminary data.</text>
</comment>
<feature type="chain" id="PRO_5018005016" evidence="1">
    <location>
        <begin position="22"/>
        <end position="70"/>
    </location>
</feature>
<feature type="signal peptide" evidence="1">
    <location>
        <begin position="1"/>
        <end position="21"/>
    </location>
</feature>
<name>A0A3N0BMJ2_9MICC</name>
<proteinExistence type="predicted"/>
<evidence type="ECO:0000313" key="2">
    <source>
        <dbReference type="EMBL" id="RNL49960.1"/>
    </source>
</evidence>
<dbReference type="RefSeq" id="WP_123256731.1">
    <property type="nucleotide sequence ID" value="NZ_RBED01000137.1"/>
</dbReference>
<accession>A0A3N0BMJ2</accession>
<protein>
    <submittedName>
        <fullName evidence="2">Uncharacterized protein</fullName>
    </submittedName>
</protein>
<evidence type="ECO:0000313" key="3">
    <source>
        <dbReference type="Proteomes" id="UP000273807"/>
    </source>
</evidence>
<gene>
    <name evidence="2" type="ORF">D7003_17715</name>
</gene>
<evidence type="ECO:0000256" key="1">
    <source>
        <dbReference type="SAM" id="SignalP"/>
    </source>
</evidence>
<dbReference type="Proteomes" id="UP000273807">
    <property type="component" value="Unassembled WGS sequence"/>
</dbReference>